<dbReference type="Proteomes" id="UP001499990">
    <property type="component" value="Unassembled WGS sequence"/>
</dbReference>
<reference evidence="2" key="1">
    <citation type="journal article" date="2019" name="Int. J. Syst. Evol. Microbiol.">
        <title>The Global Catalogue of Microorganisms (GCM) 10K type strain sequencing project: providing services to taxonomists for standard genome sequencing and annotation.</title>
        <authorList>
            <consortium name="The Broad Institute Genomics Platform"/>
            <consortium name="The Broad Institute Genome Sequencing Center for Infectious Disease"/>
            <person name="Wu L."/>
            <person name="Ma J."/>
        </authorList>
    </citation>
    <scope>NUCLEOTIDE SEQUENCE [LARGE SCALE GENOMIC DNA]</scope>
    <source>
        <strain evidence="2">JCM 9651</strain>
    </source>
</reference>
<organism evidence="1 2">
    <name type="scientific">Streptomyces sannanensis</name>
    <dbReference type="NCBI Taxonomy" id="285536"/>
    <lineage>
        <taxon>Bacteria</taxon>
        <taxon>Bacillati</taxon>
        <taxon>Actinomycetota</taxon>
        <taxon>Actinomycetes</taxon>
        <taxon>Kitasatosporales</taxon>
        <taxon>Streptomycetaceae</taxon>
        <taxon>Streptomyces</taxon>
    </lineage>
</organism>
<name>A0ABP6SIT8_9ACTN</name>
<evidence type="ECO:0008006" key="3">
    <source>
        <dbReference type="Google" id="ProtNLM"/>
    </source>
</evidence>
<dbReference type="EMBL" id="BAAAYL010000001">
    <property type="protein sequence ID" value="GAA3377520.1"/>
    <property type="molecule type" value="Genomic_DNA"/>
</dbReference>
<dbReference type="RefSeq" id="WP_345042167.1">
    <property type="nucleotide sequence ID" value="NZ_BAAAYL010000001.1"/>
</dbReference>
<protein>
    <recommendedName>
        <fullName evidence="3">DUF2191 domain-containing protein</fullName>
    </recommendedName>
</protein>
<evidence type="ECO:0000313" key="1">
    <source>
        <dbReference type="EMBL" id="GAA3377520.1"/>
    </source>
</evidence>
<gene>
    <name evidence="1" type="ORF">GCM10020367_53500</name>
</gene>
<comment type="caution">
    <text evidence="1">The sequence shown here is derived from an EMBL/GenBank/DDBJ whole genome shotgun (WGS) entry which is preliminary data.</text>
</comment>
<accession>A0ABP6SIT8</accession>
<evidence type="ECO:0000313" key="2">
    <source>
        <dbReference type="Proteomes" id="UP001499990"/>
    </source>
</evidence>
<keyword evidence="2" id="KW-1185">Reference proteome</keyword>
<sequence>MATITIEIDDDRLTEVKQLLHTEDDSETLSRAVEIAVGAIYQRRAARRRLSELAHEGGAFGEAPTA</sequence>
<proteinExistence type="predicted"/>